<dbReference type="GO" id="GO:0017168">
    <property type="term" value="F:5-oxoprolinase (ATP-hydrolyzing) activity"/>
    <property type="evidence" value="ECO:0007669"/>
    <property type="project" value="TreeGrafter"/>
</dbReference>
<dbReference type="GO" id="GO:0006749">
    <property type="term" value="P:glutathione metabolic process"/>
    <property type="evidence" value="ECO:0007669"/>
    <property type="project" value="TreeGrafter"/>
</dbReference>
<evidence type="ECO:0000259" key="1">
    <source>
        <dbReference type="Pfam" id="PF02538"/>
    </source>
</evidence>
<keyword evidence="3" id="KW-1185">Reference proteome</keyword>
<feature type="domain" description="Hydantoinase B/oxoprolinase" evidence="1">
    <location>
        <begin position="4"/>
        <end position="530"/>
    </location>
</feature>
<dbReference type="InterPro" id="IPR045079">
    <property type="entry name" value="Oxoprolinase-like"/>
</dbReference>
<sequence>MTIDPITLEILNNKVSAAAEEMSYTLQRTGRTLFVKETADFATAIADLNGKFFGYPRAIGVSNYMDLDCMPAIRAFDDLAPGDVIMTNHPFESEGLATHLPDLHMIQPYFHNGRIVAYGWCFIHCSDVGGRVPSSISPANTEIHQEGLLIPPVKIMEGGKENRDFLRIFRANSRTPHDNAGDIKAMVASLATGEQRVAELIAQHGVEDFIESQEALQAYSAAKARAVLRRIPDGSYEFIDYLDDDFNSTVPLRLKVRMTVSDGLVHLDYSGTDGQVASAYNIPTGGKRHPWLTLRLIAFILTYDPTVAINAGLYRNFSVKTEEGSIVNPVYPAAVGVRHATATRVNDVLNGVLAKAVPELMKAPSGGVTVPVVFTEPDAATGGRKVLVLEPLVGGSGARAGADGVDGRDSGIANLANNPIESVESNASVRVKSWALRMGSGGAGQWRGGLGLTLTFEILADDCQVLGRGTERFRFAPWGMKGGHEGALFQVILEKADGSIVDVGKLDVLDVNRGDIVSIHTPGGGGYGDPFKRDAVTVADDVRRGFITLEQAAQDYGVALSATLDVDQDATAALRAAHPGRSAEFIFGEERDSWEALFTDTHVTELNELLSKLPMGARQKRRAAIYADVLDGVPRAGTTPLAERIAAVGDAPKRLEKALVALRDEVGESPSGVSAAA</sequence>
<proteinExistence type="predicted"/>
<gene>
    <name evidence="2" type="ORF">DKP76_02765</name>
</gene>
<reference evidence="2 3" key="1">
    <citation type="submission" date="2018-05" db="EMBL/GenBank/DDBJ databases">
        <title>Comparative genomic sequence analysis between strain HN4 and CCM 8460T (Falsochrobactrum ovis) will provide more evidence to prove that HN4 is a new species of Falsochrobactrum.</title>
        <authorList>
            <person name="Lyu W."/>
            <person name="Sun L."/>
            <person name="Yao L."/>
        </authorList>
    </citation>
    <scope>NUCLEOTIDE SEQUENCE [LARGE SCALE GENOMIC DNA]</scope>
    <source>
        <strain evidence="2 3">HN4</strain>
    </source>
</reference>
<dbReference type="Pfam" id="PF02538">
    <property type="entry name" value="Hydantoinase_B"/>
    <property type="match status" value="1"/>
</dbReference>
<dbReference type="PANTHER" id="PTHR11365">
    <property type="entry name" value="5-OXOPROLINASE RELATED"/>
    <property type="match status" value="1"/>
</dbReference>
<dbReference type="PANTHER" id="PTHR11365:SF23">
    <property type="entry name" value="HYPOTHETICAL 5-OXOPROLINASE (EUROFUNG)-RELATED"/>
    <property type="match status" value="1"/>
</dbReference>
<organism evidence="2 3">
    <name type="scientific">Falsochrobactrum shanghaiense</name>
    <dbReference type="NCBI Taxonomy" id="2201899"/>
    <lineage>
        <taxon>Bacteria</taxon>
        <taxon>Pseudomonadati</taxon>
        <taxon>Pseudomonadota</taxon>
        <taxon>Alphaproteobacteria</taxon>
        <taxon>Hyphomicrobiales</taxon>
        <taxon>Brucellaceae</taxon>
        <taxon>Falsochrobactrum</taxon>
    </lineage>
</organism>
<protein>
    <submittedName>
        <fullName evidence="2">Hydantoinase</fullName>
    </submittedName>
</protein>
<comment type="caution">
    <text evidence="2">The sequence shown here is derived from an EMBL/GenBank/DDBJ whole genome shotgun (WGS) entry which is preliminary data.</text>
</comment>
<dbReference type="RefSeq" id="WP_109704873.1">
    <property type="nucleotide sequence ID" value="NZ_QGDB01000001.1"/>
</dbReference>
<evidence type="ECO:0000313" key="3">
    <source>
        <dbReference type="Proteomes" id="UP000245865"/>
    </source>
</evidence>
<accession>A0A316JFX6</accession>
<dbReference type="Proteomes" id="UP000245865">
    <property type="component" value="Unassembled WGS sequence"/>
</dbReference>
<dbReference type="EMBL" id="QGDB01000001">
    <property type="protein sequence ID" value="PWL19485.1"/>
    <property type="molecule type" value="Genomic_DNA"/>
</dbReference>
<name>A0A316JFX6_9HYPH</name>
<dbReference type="AlphaFoldDB" id="A0A316JFX6"/>
<dbReference type="GO" id="GO:0005829">
    <property type="term" value="C:cytosol"/>
    <property type="evidence" value="ECO:0007669"/>
    <property type="project" value="TreeGrafter"/>
</dbReference>
<evidence type="ECO:0000313" key="2">
    <source>
        <dbReference type="EMBL" id="PWL19485.1"/>
    </source>
</evidence>
<dbReference type="InterPro" id="IPR003692">
    <property type="entry name" value="Hydantoinase_B"/>
</dbReference>
<dbReference type="OrthoDB" id="9761586at2"/>